<feature type="signal peptide" evidence="13">
    <location>
        <begin position="1"/>
        <end position="22"/>
    </location>
</feature>
<dbReference type="PROSITE" id="PS52016">
    <property type="entry name" value="TONB_DEPENDENT_REC_3"/>
    <property type="match status" value="1"/>
</dbReference>
<protein>
    <submittedName>
        <fullName evidence="16">Outer membrane receptor protein involved in Fe transport</fullName>
    </submittedName>
</protein>
<reference evidence="16 17" key="1">
    <citation type="submission" date="2020-08" db="EMBL/GenBank/DDBJ databases">
        <title>The Agave Microbiome: Exploring the role of microbial communities in plant adaptations to desert environments.</title>
        <authorList>
            <person name="Partida-Martinez L.P."/>
        </authorList>
    </citation>
    <scope>NUCLEOTIDE SEQUENCE [LARGE SCALE GENOMIC DNA]</scope>
    <source>
        <strain evidence="16 17">AT3.2</strain>
    </source>
</reference>
<dbReference type="EMBL" id="JACHBX010000005">
    <property type="protein sequence ID" value="MBB6135977.1"/>
    <property type="molecule type" value="Genomic_DNA"/>
</dbReference>
<dbReference type="PANTHER" id="PTHR30069">
    <property type="entry name" value="TONB-DEPENDENT OUTER MEMBRANE RECEPTOR"/>
    <property type="match status" value="1"/>
</dbReference>
<keyword evidence="7 12" id="KW-0798">TonB box</keyword>
<comment type="caution">
    <text evidence="16">The sequence shown here is derived from an EMBL/GenBank/DDBJ whole genome shotgun (WGS) entry which is preliminary data.</text>
</comment>
<organism evidence="16 17">
    <name type="scientific">Massilia aurea</name>
    <dbReference type="NCBI Taxonomy" id="373040"/>
    <lineage>
        <taxon>Bacteria</taxon>
        <taxon>Pseudomonadati</taxon>
        <taxon>Pseudomonadota</taxon>
        <taxon>Betaproteobacteria</taxon>
        <taxon>Burkholderiales</taxon>
        <taxon>Oxalobacteraceae</taxon>
        <taxon>Telluria group</taxon>
        <taxon>Massilia</taxon>
    </lineage>
</organism>
<feature type="domain" description="TonB-dependent receptor-like beta-barrel" evidence="14">
    <location>
        <begin position="250"/>
        <end position="660"/>
    </location>
</feature>
<evidence type="ECO:0000256" key="12">
    <source>
        <dbReference type="RuleBase" id="RU003357"/>
    </source>
</evidence>
<dbReference type="InterPro" id="IPR036942">
    <property type="entry name" value="Beta-barrel_TonB_sf"/>
</dbReference>
<dbReference type="Pfam" id="PF07715">
    <property type="entry name" value="Plug"/>
    <property type="match status" value="1"/>
</dbReference>
<evidence type="ECO:0000256" key="5">
    <source>
        <dbReference type="ARBA" id="ARBA00022692"/>
    </source>
</evidence>
<dbReference type="AlphaFoldDB" id="A0A7W9X3R8"/>
<dbReference type="SUPFAM" id="SSF56935">
    <property type="entry name" value="Porins"/>
    <property type="match status" value="1"/>
</dbReference>
<keyword evidence="8 11" id="KW-0472">Membrane</keyword>
<keyword evidence="5 11" id="KW-0812">Transmembrane</keyword>
<comment type="subcellular location">
    <subcellularLocation>
        <location evidence="1 11">Cell outer membrane</location>
        <topology evidence="1 11">Multi-pass membrane protein</topology>
    </subcellularLocation>
</comment>
<keyword evidence="9 16" id="KW-0675">Receptor</keyword>
<evidence type="ECO:0000259" key="15">
    <source>
        <dbReference type="Pfam" id="PF07715"/>
    </source>
</evidence>
<keyword evidence="6 13" id="KW-0732">Signal</keyword>
<dbReference type="Pfam" id="PF00593">
    <property type="entry name" value="TonB_dep_Rec_b-barrel"/>
    <property type="match status" value="1"/>
</dbReference>
<evidence type="ECO:0000256" key="1">
    <source>
        <dbReference type="ARBA" id="ARBA00004571"/>
    </source>
</evidence>
<evidence type="ECO:0000256" key="10">
    <source>
        <dbReference type="ARBA" id="ARBA00023237"/>
    </source>
</evidence>
<feature type="chain" id="PRO_5030551589" evidence="13">
    <location>
        <begin position="23"/>
        <end position="709"/>
    </location>
</feature>
<evidence type="ECO:0000256" key="6">
    <source>
        <dbReference type="ARBA" id="ARBA00022729"/>
    </source>
</evidence>
<evidence type="ECO:0000256" key="13">
    <source>
        <dbReference type="SAM" id="SignalP"/>
    </source>
</evidence>
<evidence type="ECO:0000256" key="3">
    <source>
        <dbReference type="ARBA" id="ARBA00022448"/>
    </source>
</evidence>
<evidence type="ECO:0000256" key="9">
    <source>
        <dbReference type="ARBA" id="ARBA00023170"/>
    </source>
</evidence>
<feature type="domain" description="TonB-dependent receptor plug" evidence="15">
    <location>
        <begin position="45"/>
        <end position="140"/>
    </location>
</feature>
<proteinExistence type="inferred from homology"/>
<dbReference type="Proteomes" id="UP000540787">
    <property type="component" value="Unassembled WGS sequence"/>
</dbReference>
<dbReference type="RefSeq" id="WP_183556844.1">
    <property type="nucleotide sequence ID" value="NZ_JACHBX010000005.1"/>
</dbReference>
<evidence type="ECO:0000256" key="11">
    <source>
        <dbReference type="PROSITE-ProRule" id="PRU01360"/>
    </source>
</evidence>
<dbReference type="GO" id="GO:0015344">
    <property type="term" value="F:siderophore uptake transmembrane transporter activity"/>
    <property type="evidence" value="ECO:0007669"/>
    <property type="project" value="TreeGrafter"/>
</dbReference>
<dbReference type="Gene3D" id="2.40.170.20">
    <property type="entry name" value="TonB-dependent receptor, beta-barrel domain"/>
    <property type="match status" value="1"/>
</dbReference>
<evidence type="ECO:0000313" key="17">
    <source>
        <dbReference type="Proteomes" id="UP000540787"/>
    </source>
</evidence>
<evidence type="ECO:0000256" key="8">
    <source>
        <dbReference type="ARBA" id="ARBA00023136"/>
    </source>
</evidence>
<keyword evidence="3 11" id="KW-0813">Transport</keyword>
<accession>A0A7W9X3R8</accession>
<dbReference type="InterPro" id="IPR037066">
    <property type="entry name" value="Plug_dom_sf"/>
</dbReference>
<evidence type="ECO:0000259" key="14">
    <source>
        <dbReference type="Pfam" id="PF00593"/>
    </source>
</evidence>
<dbReference type="PANTHER" id="PTHR30069:SF29">
    <property type="entry name" value="HEMOGLOBIN AND HEMOGLOBIN-HAPTOGLOBIN-BINDING PROTEIN 1-RELATED"/>
    <property type="match status" value="1"/>
</dbReference>
<dbReference type="GO" id="GO:0009279">
    <property type="term" value="C:cell outer membrane"/>
    <property type="evidence" value="ECO:0007669"/>
    <property type="project" value="UniProtKB-SubCell"/>
</dbReference>
<dbReference type="Gene3D" id="2.170.130.10">
    <property type="entry name" value="TonB-dependent receptor, plug domain"/>
    <property type="match status" value="1"/>
</dbReference>
<dbReference type="InterPro" id="IPR039426">
    <property type="entry name" value="TonB-dep_rcpt-like"/>
</dbReference>
<dbReference type="InterPro" id="IPR012910">
    <property type="entry name" value="Plug_dom"/>
</dbReference>
<keyword evidence="10 11" id="KW-0998">Cell outer membrane</keyword>
<evidence type="ECO:0000313" key="16">
    <source>
        <dbReference type="EMBL" id="MBB6135977.1"/>
    </source>
</evidence>
<evidence type="ECO:0000256" key="2">
    <source>
        <dbReference type="ARBA" id="ARBA00009810"/>
    </source>
</evidence>
<dbReference type="InterPro" id="IPR000531">
    <property type="entry name" value="Beta-barrel_TonB"/>
</dbReference>
<comment type="similarity">
    <text evidence="2 11 12">Belongs to the TonB-dependent receptor family.</text>
</comment>
<name>A0A7W9X3R8_9BURK</name>
<dbReference type="CDD" id="cd01347">
    <property type="entry name" value="ligand_gated_channel"/>
    <property type="match status" value="1"/>
</dbReference>
<gene>
    <name evidence="16" type="ORF">HD842_004154</name>
</gene>
<keyword evidence="17" id="KW-1185">Reference proteome</keyword>
<evidence type="ECO:0000256" key="7">
    <source>
        <dbReference type="ARBA" id="ARBA00023077"/>
    </source>
</evidence>
<dbReference type="GO" id="GO:0044718">
    <property type="term" value="P:siderophore transmembrane transport"/>
    <property type="evidence" value="ECO:0007669"/>
    <property type="project" value="TreeGrafter"/>
</dbReference>
<evidence type="ECO:0000256" key="4">
    <source>
        <dbReference type="ARBA" id="ARBA00022452"/>
    </source>
</evidence>
<keyword evidence="4 11" id="KW-1134">Transmembrane beta strand</keyword>
<sequence>MRIIRNGSACALLVAAHAATLAQTTPAPMQQVMVKADADTLRTQATTTAIVIRHDDIVRHGDTSLADVLKRQPGITLGGSPGAPPTIRMRGLGGDYVAILLDGVPAPAGFSLESLEPGMIERIEIGRVATAETSSQAVAGSINVILRRASAGTNEIKAGSALIAGYAAPQLLAQHSARLGPLAYSLSATLRRNRNPIEAVTREEGTRPILLRNTDWFEHQVEDVLELAPRLTWQPNGRDSITSQSYLRRRRIDNAKRELESTMLGNPTAYPRSDQGYRTDPLHGYADLAWNRKLDAGARLALKLSSFYTTRDADFVYRGRSLDGTLLRTNAVASGPTEREWTGSGSWRRPLWGSHTLAAGWETGRKMRTEYRRERQVDGNGAQLLTSDEDYRAQVTRSAFFIQDEWDITPAWSAYVGLRREEVRTTGEGNAAAPVDVDAGAWSPVFQTLYRRARPDGDTGPRDGFRLAVSRTYKAPNIVQLMPRRYTVDNNNSATNPDQQGNPGLRPELALGVDVAWERTFGKNGMTSVSAFHKRIRDITLIDIRQNLGVWTATPVNAGMATVRGIEFEGKATIGRLAARVNLARNWSRVDNVPGPDNRIAGQPAYNGNLGLDYSTASGRIDIGGSYTHTSRVVSRSSASIVDADSMKRQLDLYALWKRDARSRLRLSVSDLLQQDVRERRTFEGNAPLIRATTYRVRATWRLVWEHSL</sequence>